<evidence type="ECO:0000256" key="1">
    <source>
        <dbReference type="ARBA" id="ARBA00022729"/>
    </source>
</evidence>
<evidence type="ECO:0000313" key="5">
    <source>
        <dbReference type="Proteomes" id="UP000051658"/>
    </source>
</evidence>
<keyword evidence="1 2" id="KW-0732">Signal</keyword>
<reference evidence="4 5" key="1">
    <citation type="journal article" date="2015" name="Genome Announc.">
        <title>Expanding the biotechnology potential of lactobacilli through comparative genomics of 213 strains and associated genera.</title>
        <authorList>
            <person name="Sun Z."/>
            <person name="Harris H.M."/>
            <person name="McCann A."/>
            <person name="Guo C."/>
            <person name="Argimon S."/>
            <person name="Zhang W."/>
            <person name="Yang X."/>
            <person name="Jeffery I.B."/>
            <person name="Cooney J.C."/>
            <person name="Kagawa T.F."/>
            <person name="Liu W."/>
            <person name="Song Y."/>
            <person name="Salvetti E."/>
            <person name="Wrobel A."/>
            <person name="Rasinkangas P."/>
            <person name="Parkhill J."/>
            <person name="Rea M.C."/>
            <person name="O'Sullivan O."/>
            <person name="Ritari J."/>
            <person name="Douillard F.P."/>
            <person name="Paul Ross R."/>
            <person name="Yang R."/>
            <person name="Briner A.E."/>
            <person name="Felis G.E."/>
            <person name="de Vos W.M."/>
            <person name="Barrangou R."/>
            <person name="Klaenhammer T.R."/>
            <person name="Caufield P.W."/>
            <person name="Cui Y."/>
            <person name="Zhang H."/>
            <person name="O'Toole P.W."/>
        </authorList>
    </citation>
    <scope>NUCLEOTIDE SEQUENCE [LARGE SCALE GENOMIC DNA]</scope>
    <source>
        <strain evidence="4 5">DSM 20623</strain>
    </source>
</reference>
<feature type="domain" description="DUF4352" evidence="3">
    <location>
        <begin position="47"/>
        <end position="151"/>
    </location>
</feature>
<name>A0A0R2I5Q5_CARDV</name>
<dbReference type="Gene3D" id="2.60.40.1240">
    <property type="match status" value="1"/>
</dbReference>
<dbReference type="eggNOG" id="ENOG502ZENX">
    <property type="taxonomic scope" value="Bacteria"/>
</dbReference>
<dbReference type="AlphaFoldDB" id="A0A0R2I5Q5"/>
<accession>A0A0R2I5Q5</accession>
<evidence type="ECO:0000259" key="3">
    <source>
        <dbReference type="Pfam" id="PF11611"/>
    </source>
</evidence>
<evidence type="ECO:0000313" key="4">
    <source>
        <dbReference type="EMBL" id="KRN57018.1"/>
    </source>
</evidence>
<sequence>MKKLALAFSLTAMLLLGACSAKTTDSKETTKKEDKTEVVQKQASANKLGEAIVVDGMELTLKQLKTTTVSKNEGKETKSLYGFEINGKNISSAKLGLGAIDFVVTTTDGKEHRIDDTVSNFGNEIEPDKTISGKAYFSIDKDQKIEQIQYKPVDKVLASWNVEAK</sequence>
<dbReference type="EMBL" id="JQBS01000017">
    <property type="protein sequence ID" value="KRN57018.1"/>
    <property type="molecule type" value="Genomic_DNA"/>
</dbReference>
<dbReference type="GeneID" id="89587958"/>
<evidence type="ECO:0000256" key="2">
    <source>
        <dbReference type="SAM" id="SignalP"/>
    </source>
</evidence>
<feature type="chain" id="PRO_5006418154" description="DUF4352 domain-containing protein" evidence="2">
    <location>
        <begin position="22"/>
        <end position="165"/>
    </location>
</feature>
<keyword evidence="5" id="KW-1185">Reference proteome</keyword>
<gene>
    <name evidence="4" type="ORF">IV74_GL000668</name>
</gene>
<proteinExistence type="predicted"/>
<dbReference type="PROSITE" id="PS51257">
    <property type="entry name" value="PROKAR_LIPOPROTEIN"/>
    <property type="match status" value="1"/>
</dbReference>
<dbReference type="RefSeq" id="WP_034571918.1">
    <property type="nucleotide sequence ID" value="NZ_JQBS01000017.1"/>
</dbReference>
<dbReference type="Pfam" id="PF11611">
    <property type="entry name" value="DUF4352"/>
    <property type="match status" value="1"/>
</dbReference>
<organism evidence="4 5">
    <name type="scientific">Carnobacterium divergens DSM 20623</name>
    <dbReference type="NCBI Taxonomy" id="1449336"/>
    <lineage>
        <taxon>Bacteria</taxon>
        <taxon>Bacillati</taxon>
        <taxon>Bacillota</taxon>
        <taxon>Bacilli</taxon>
        <taxon>Lactobacillales</taxon>
        <taxon>Carnobacteriaceae</taxon>
        <taxon>Carnobacterium</taxon>
    </lineage>
</organism>
<comment type="caution">
    <text evidence="4">The sequence shown here is derived from an EMBL/GenBank/DDBJ whole genome shotgun (WGS) entry which is preliminary data.</text>
</comment>
<dbReference type="PATRIC" id="fig|1449336.4.peg.684"/>
<dbReference type="Proteomes" id="UP000051658">
    <property type="component" value="Unassembled WGS sequence"/>
</dbReference>
<feature type="signal peptide" evidence="2">
    <location>
        <begin position="1"/>
        <end position="21"/>
    </location>
</feature>
<protein>
    <recommendedName>
        <fullName evidence="3">DUF4352 domain-containing protein</fullName>
    </recommendedName>
</protein>
<dbReference type="InterPro" id="IPR029051">
    <property type="entry name" value="DUF4352"/>
</dbReference>
<dbReference type="InterPro" id="IPR029050">
    <property type="entry name" value="Immunoprotect_excell_Ig-like"/>
</dbReference>